<evidence type="ECO:0000313" key="2">
    <source>
        <dbReference type="Proteomes" id="UP000053958"/>
    </source>
</evidence>
<sequence>YACNYHLYNMNQIAESAKEKKPGVSSCSTMYMYCTFSTYQAVGTTKIQFNARFDRDSQAFIPRNWQPQGSATVAILLLCTASSLASSVRGE</sequence>
<protein>
    <submittedName>
        <fullName evidence="1">Uncharacterized protein</fullName>
    </submittedName>
</protein>
<evidence type="ECO:0000313" key="1">
    <source>
        <dbReference type="EMBL" id="KKA24672.1"/>
    </source>
</evidence>
<dbReference type="EMBL" id="LASV01000053">
    <property type="protein sequence ID" value="KKA24672.1"/>
    <property type="molecule type" value="Genomic_DNA"/>
</dbReference>
<comment type="caution">
    <text evidence="1">The sequence shown here is derived from an EMBL/GenBank/DDBJ whole genome shotgun (WGS) entry which is preliminary data.</text>
</comment>
<proteinExistence type="predicted"/>
<keyword evidence="2" id="KW-1185">Reference proteome</keyword>
<dbReference type="RefSeq" id="XP_013331284.1">
    <property type="nucleotide sequence ID" value="XM_013475830.1"/>
</dbReference>
<accession>A0A0F4Z2F2</accession>
<dbReference type="Proteomes" id="UP000053958">
    <property type="component" value="Unassembled WGS sequence"/>
</dbReference>
<organism evidence="1 2">
    <name type="scientific">Rasamsonia emersonii (strain ATCC 16479 / CBS 393.64 / IMI 116815)</name>
    <dbReference type="NCBI Taxonomy" id="1408163"/>
    <lineage>
        <taxon>Eukaryota</taxon>
        <taxon>Fungi</taxon>
        <taxon>Dikarya</taxon>
        <taxon>Ascomycota</taxon>
        <taxon>Pezizomycotina</taxon>
        <taxon>Eurotiomycetes</taxon>
        <taxon>Eurotiomycetidae</taxon>
        <taxon>Eurotiales</taxon>
        <taxon>Trichocomaceae</taxon>
        <taxon>Rasamsonia</taxon>
    </lineage>
</organism>
<dbReference type="AlphaFoldDB" id="A0A0F4Z2F2"/>
<gene>
    <name evidence="1" type="ORF">T310_1304</name>
</gene>
<name>A0A0F4Z2F2_RASE3</name>
<reference evidence="1 2" key="1">
    <citation type="submission" date="2015-04" db="EMBL/GenBank/DDBJ databases">
        <authorList>
            <person name="Heijne W.H."/>
            <person name="Fedorova N.D."/>
            <person name="Nierman W.C."/>
            <person name="Vollebregt A.W."/>
            <person name="Zhao Z."/>
            <person name="Wu L."/>
            <person name="Kumar M."/>
            <person name="Stam H."/>
            <person name="van den Berg M.A."/>
            <person name="Pel H.J."/>
        </authorList>
    </citation>
    <scope>NUCLEOTIDE SEQUENCE [LARGE SCALE GENOMIC DNA]</scope>
    <source>
        <strain evidence="1 2">CBS 393.64</strain>
    </source>
</reference>
<feature type="non-terminal residue" evidence="1">
    <location>
        <position position="1"/>
    </location>
</feature>
<dbReference type="GeneID" id="25313655"/>